<dbReference type="InterPro" id="IPR039341">
    <property type="entry name" value="CFAP99"/>
</dbReference>
<name>A0ABP0PNW3_9DINO</name>
<accession>A0ABP0PNW3</accession>
<keyword evidence="1" id="KW-0175">Coiled coil</keyword>
<proteinExistence type="predicted"/>
<comment type="caution">
    <text evidence="3">The sequence shown here is derived from an EMBL/GenBank/DDBJ whole genome shotgun (WGS) entry which is preliminary data.</text>
</comment>
<feature type="coiled-coil region" evidence="1">
    <location>
        <begin position="604"/>
        <end position="635"/>
    </location>
</feature>
<dbReference type="Proteomes" id="UP001642484">
    <property type="component" value="Unassembled WGS sequence"/>
</dbReference>
<evidence type="ECO:0008006" key="5">
    <source>
        <dbReference type="Google" id="ProtNLM"/>
    </source>
</evidence>
<dbReference type="PANTHER" id="PTHR34649:SF1">
    <property type="entry name" value="CILIA- AND FLAGELLA-ASSOCIATED PROTEIN 99"/>
    <property type="match status" value="1"/>
</dbReference>
<evidence type="ECO:0000256" key="2">
    <source>
        <dbReference type="SAM" id="MobiDB-lite"/>
    </source>
</evidence>
<evidence type="ECO:0000313" key="4">
    <source>
        <dbReference type="Proteomes" id="UP001642484"/>
    </source>
</evidence>
<feature type="region of interest" description="Disordered" evidence="2">
    <location>
        <begin position="459"/>
        <end position="483"/>
    </location>
</feature>
<dbReference type="PANTHER" id="PTHR34649">
    <property type="entry name" value="CILIA- AND FLAGELLA-ASSOCIATED PROTEIN 99"/>
    <property type="match status" value="1"/>
</dbReference>
<reference evidence="3 4" key="1">
    <citation type="submission" date="2024-02" db="EMBL/GenBank/DDBJ databases">
        <authorList>
            <person name="Chen Y."/>
            <person name="Shah S."/>
            <person name="Dougan E. K."/>
            <person name="Thang M."/>
            <person name="Chan C."/>
        </authorList>
    </citation>
    <scope>NUCLEOTIDE SEQUENCE [LARGE SCALE GENOMIC DNA]</scope>
</reference>
<organism evidence="3 4">
    <name type="scientific">Durusdinium trenchii</name>
    <dbReference type="NCBI Taxonomy" id="1381693"/>
    <lineage>
        <taxon>Eukaryota</taxon>
        <taxon>Sar</taxon>
        <taxon>Alveolata</taxon>
        <taxon>Dinophyceae</taxon>
        <taxon>Suessiales</taxon>
        <taxon>Symbiodiniaceae</taxon>
        <taxon>Durusdinium</taxon>
    </lineage>
</organism>
<evidence type="ECO:0000313" key="3">
    <source>
        <dbReference type="EMBL" id="CAK9076922.1"/>
    </source>
</evidence>
<evidence type="ECO:0000256" key="1">
    <source>
        <dbReference type="SAM" id="Coils"/>
    </source>
</evidence>
<dbReference type="EMBL" id="CAXAMN010023350">
    <property type="protein sequence ID" value="CAK9076922.1"/>
    <property type="molecule type" value="Genomic_DNA"/>
</dbReference>
<sequence length="780" mass="91112">MGLADAQNESARFALLLKTSTALLETFNPRTTTSDAYFQDAEFLQNPLLGEVELNFVHQVFYGCHRYSKLLKLFVTSFIYKEPTTALRSEQPLYNILAYLLFFRLEEVGIENLRQFVNCGYGSPPALSGLLQYAMDKEELEKWVMEEWLKHYDPCFLEEEIMGRLHRKEHHLRPLLNEMELKATGMLKSGGEAGPPGTVKSKRPLTDFQPFNLTAVKPRLIAEPDHHIEKDLIANPVPGFLNKTNLAKIADERKRQMEENKAKVAMKYSAADEFTFETAQRRDHASVLEELRAKAEEKFMEECTFQPQAAKRIVPRDDAMVRQTVASVLKEDARLRQAMAKDAELLKQYEAELHDASHFYEWQEKMKKKDDMDEEARMKERLIQTQLTRESAKEAHDASNRLKGIQAEHQKRGIQAQLDVRDKEQEAELEEKQKLVEHTCEEREKARIAEQEVLSLKQETAEQRRKEKELEMSKKKKEEELEMDRKRDLIRQIRALERVPRESAKVFDRAEAPGHGLLEEMSMAELKERLKVMHAHHQRALFEKRERQLAKKVGEVSCECGRDQIYHYETWEAVVCSRPFINESSGKQRLQDEAKKDRQRGDVLMEVAARLENKKKEKKDQERRLRKELHEIATKQQFQMNSLEALEGHKNADQVAGLNREVLRRQNRMLQEQRSINQVQARERALRYKNAESDHQEYADMQDLVDRRTQRARQVERVFKKEVAESFCHARDLQRSHELKQIEVGGHSANAYMKRIAHTSSLPVDCEALSKTSRHQLDCK</sequence>
<keyword evidence="4" id="KW-1185">Reference proteome</keyword>
<protein>
    <recommendedName>
        <fullName evidence="5">Cilia- and flagella-associated protein 99</fullName>
    </recommendedName>
</protein>
<gene>
    <name evidence="3" type="ORF">CCMP2556_LOCUS37914</name>
</gene>